<name>L8P2M6_STRVR</name>
<comment type="caution">
    <text evidence="1">The sequence shown here is derived from an EMBL/GenBank/DDBJ whole genome shotgun (WGS) entry which is preliminary data.</text>
</comment>
<dbReference type="RefSeq" id="WP_004003810.1">
    <property type="nucleotide sequence ID" value="NZ_AMLP01000268.1"/>
</dbReference>
<dbReference type="PATRIC" id="fig|1160705.3.peg.8248"/>
<evidence type="ECO:0000313" key="2">
    <source>
        <dbReference type="Proteomes" id="UP000011205"/>
    </source>
</evidence>
<dbReference type="EMBL" id="AMLP01000268">
    <property type="protein sequence ID" value="ELS50700.1"/>
    <property type="molecule type" value="Genomic_DNA"/>
</dbReference>
<dbReference type="AlphaFoldDB" id="L8P2M6"/>
<accession>L8P2M6</accession>
<protein>
    <submittedName>
        <fullName evidence="1">Uncharacterized protein</fullName>
    </submittedName>
</protein>
<evidence type="ECO:0000313" key="1">
    <source>
        <dbReference type="EMBL" id="ELS50700.1"/>
    </source>
</evidence>
<dbReference type="Proteomes" id="UP000011205">
    <property type="component" value="Unassembled WGS sequence"/>
</dbReference>
<gene>
    <name evidence="1" type="ORF">STVIR_8348</name>
</gene>
<reference evidence="1 2" key="1">
    <citation type="journal article" date="2013" name="Genome Announc.">
        <title>Draft Genome Sequence of Streptomyces viridochromogenes Strain Tu57, Producer of Avilamycin.</title>
        <authorList>
            <person name="Gruning B.A."/>
            <person name="Erxleben A."/>
            <person name="Hahnlein A."/>
            <person name="Gunther S."/>
        </authorList>
    </citation>
    <scope>NUCLEOTIDE SEQUENCE [LARGE SCALE GENOMIC DNA]</scope>
    <source>
        <strain evidence="1 2">Tue57</strain>
    </source>
</reference>
<sequence length="46" mass="4754">MDEDREIPGGWVAVTGGRVIGVGGTGSESEARTTLSAVGRIVTRRP</sequence>
<organism evidence="1 2">
    <name type="scientific">Streptomyces viridochromogenes Tue57</name>
    <dbReference type="NCBI Taxonomy" id="1160705"/>
    <lineage>
        <taxon>Bacteria</taxon>
        <taxon>Bacillati</taxon>
        <taxon>Actinomycetota</taxon>
        <taxon>Actinomycetes</taxon>
        <taxon>Kitasatosporales</taxon>
        <taxon>Streptomycetaceae</taxon>
        <taxon>Streptomyces</taxon>
    </lineage>
</organism>
<proteinExistence type="predicted"/>